<reference evidence="1 2" key="1">
    <citation type="journal article" date="2021" name="Front. Genet.">
        <title>Chromosome-Level Genome Assembly Reveals Significant Gene Expansion in the Toll and IMD Signaling Pathways of Dendrolimus kikuchii.</title>
        <authorList>
            <person name="Zhou J."/>
            <person name="Wu P."/>
            <person name="Xiong Z."/>
            <person name="Liu N."/>
            <person name="Zhao N."/>
            <person name="Ji M."/>
            <person name="Qiu Y."/>
            <person name="Yang B."/>
        </authorList>
    </citation>
    <scope>NUCLEOTIDE SEQUENCE [LARGE SCALE GENOMIC DNA]</scope>
    <source>
        <strain evidence="1">Ann1</strain>
    </source>
</reference>
<gene>
    <name evidence="1" type="ORF">K1T71_009407</name>
</gene>
<keyword evidence="2" id="KW-1185">Reference proteome</keyword>
<organism evidence="1 2">
    <name type="scientific">Dendrolimus kikuchii</name>
    <dbReference type="NCBI Taxonomy" id="765133"/>
    <lineage>
        <taxon>Eukaryota</taxon>
        <taxon>Metazoa</taxon>
        <taxon>Ecdysozoa</taxon>
        <taxon>Arthropoda</taxon>
        <taxon>Hexapoda</taxon>
        <taxon>Insecta</taxon>
        <taxon>Pterygota</taxon>
        <taxon>Neoptera</taxon>
        <taxon>Endopterygota</taxon>
        <taxon>Lepidoptera</taxon>
        <taxon>Glossata</taxon>
        <taxon>Ditrysia</taxon>
        <taxon>Bombycoidea</taxon>
        <taxon>Lasiocampidae</taxon>
        <taxon>Dendrolimus</taxon>
    </lineage>
</organism>
<evidence type="ECO:0000313" key="1">
    <source>
        <dbReference type="EMBL" id="KAJ0175266.1"/>
    </source>
</evidence>
<evidence type="ECO:0000313" key="2">
    <source>
        <dbReference type="Proteomes" id="UP000824533"/>
    </source>
</evidence>
<proteinExistence type="predicted"/>
<dbReference type="EMBL" id="CM034402">
    <property type="protein sequence ID" value="KAJ0175266.1"/>
    <property type="molecule type" value="Genomic_DNA"/>
</dbReference>
<comment type="caution">
    <text evidence="1">The sequence shown here is derived from an EMBL/GenBank/DDBJ whole genome shotgun (WGS) entry which is preliminary data.</text>
</comment>
<protein>
    <submittedName>
        <fullName evidence="1">Uncharacterized protein</fullName>
    </submittedName>
</protein>
<accession>A0ACC1CUL9</accession>
<sequence length="167" mass="19097">MGRRMLAEASRTFSCRFSFLHAYPSTHFHLVYRLHCFTQLTENRVVLSPSFSYKFMFVVDLAMSSTSFGFKRTLGSFIQLFPFGTFTSEDFTKEAARLPQFLNIANVPNTKKNIKDLSMPSNKCTPSSSIDSKQLFSNLDSFDSQQKMSGIASRPLINFSMFRVAYK</sequence>
<dbReference type="Proteomes" id="UP000824533">
    <property type="component" value="Linkage Group LG16"/>
</dbReference>
<name>A0ACC1CUL9_9NEOP</name>